<protein>
    <submittedName>
        <fullName evidence="1">Uncharacterized protein</fullName>
    </submittedName>
</protein>
<reference evidence="1" key="1">
    <citation type="journal article" date="2021" name="Proc. Natl. Acad. Sci. U.S.A.">
        <title>A Catalog of Tens of Thousands of Viruses from Human Metagenomes Reveals Hidden Associations with Chronic Diseases.</title>
        <authorList>
            <person name="Tisza M.J."/>
            <person name="Buck C.B."/>
        </authorList>
    </citation>
    <scope>NUCLEOTIDE SEQUENCE</scope>
    <source>
        <strain evidence="1">CtEFi15</strain>
    </source>
</reference>
<evidence type="ECO:0000313" key="1">
    <source>
        <dbReference type="EMBL" id="DAD92790.1"/>
    </source>
</evidence>
<accession>A0A8S5NDM2</accession>
<name>A0A8S5NDM2_9CAUD</name>
<dbReference type="EMBL" id="BK015144">
    <property type="protein sequence ID" value="DAD92790.1"/>
    <property type="molecule type" value="Genomic_DNA"/>
</dbReference>
<proteinExistence type="predicted"/>
<organism evidence="1">
    <name type="scientific">Siphoviridae sp. ctEFi15</name>
    <dbReference type="NCBI Taxonomy" id="2826204"/>
    <lineage>
        <taxon>Viruses</taxon>
        <taxon>Duplodnaviria</taxon>
        <taxon>Heunggongvirae</taxon>
        <taxon>Uroviricota</taxon>
        <taxon>Caudoviricetes</taxon>
    </lineage>
</organism>
<sequence>MGGFVFISNDHLRLLLIQRCDARFLLFWMTTRSRFLESHFVLNCKVIITYS</sequence>